<comment type="similarity">
    <text evidence="3 7">Belongs to the flagella basal body rod proteins family.</text>
</comment>
<protein>
    <recommendedName>
        <fullName evidence="4 7">Flagellar hook-associated protein 1</fullName>
        <shortName evidence="7">HAP1</shortName>
    </recommendedName>
</protein>
<dbReference type="InterPro" id="IPR053927">
    <property type="entry name" value="FlgK_helical"/>
</dbReference>
<evidence type="ECO:0000256" key="2">
    <source>
        <dbReference type="ARBA" id="ARBA00004613"/>
    </source>
</evidence>
<dbReference type="PRINTS" id="PR01005">
    <property type="entry name" value="FLGHOOKAP1"/>
</dbReference>
<dbReference type="Pfam" id="PF00460">
    <property type="entry name" value="Flg_bb_rod"/>
    <property type="match status" value="1"/>
</dbReference>
<keyword evidence="11" id="KW-0969">Cilium</keyword>
<keyword evidence="5 7" id="KW-0964">Secreted</keyword>
<dbReference type="Pfam" id="PF22638">
    <property type="entry name" value="FlgK_D1"/>
    <property type="match status" value="1"/>
</dbReference>
<evidence type="ECO:0000256" key="7">
    <source>
        <dbReference type="RuleBase" id="RU362065"/>
    </source>
</evidence>
<evidence type="ECO:0000256" key="6">
    <source>
        <dbReference type="ARBA" id="ARBA00023143"/>
    </source>
</evidence>
<proteinExistence type="inferred from homology"/>
<reference evidence="11 12" key="1">
    <citation type="submission" date="2023-03" db="EMBL/GenBank/DDBJ databases">
        <title>Bacillus Genome Sequencing.</title>
        <authorList>
            <person name="Dunlap C."/>
        </authorList>
    </citation>
    <scope>NUCLEOTIDE SEQUENCE [LARGE SCALE GENOMIC DNA]</scope>
    <source>
        <strain evidence="11 12">NRS-1351</strain>
    </source>
</reference>
<dbReference type="PANTHER" id="PTHR30033">
    <property type="entry name" value="FLAGELLAR HOOK-ASSOCIATED PROTEIN 1"/>
    <property type="match status" value="1"/>
</dbReference>
<dbReference type="Proteomes" id="UP001355653">
    <property type="component" value="Unassembled WGS sequence"/>
</dbReference>
<dbReference type="PANTHER" id="PTHR30033:SF1">
    <property type="entry name" value="FLAGELLAR HOOK-ASSOCIATED PROTEIN 1"/>
    <property type="match status" value="1"/>
</dbReference>
<feature type="domain" description="Flagellar basal body rod protein N-terminal" evidence="8">
    <location>
        <begin position="10"/>
        <end position="37"/>
    </location>
</feature>
<evidence type="ECO:0000313" key="11">
    <source>
        <dbReference type="EMBL" id="MEB4795111.1"/>
    </source>
</evidence>
<comment type="caution">
    <text evidence="11">The sequence shown here is derived from an EMBL/GenBank/DDBJ whole genome shotgun (WGS) entry which is preliminary data.</text>
</comment>
<dbReference type="SUPFAM" id="SSF64518">
    <property type="entry name" value="Phase 1 flagellin"/>
    <property type="match status" value="1"/>
</dbReference>
<keyword evidence="11" id="KW-0966">Cell projection</keyword>
<dbReference type="RefSeq" id="WP_127453341.1">
    <property type="nucleotide sequence ID" value="NZ_JAROBY010000022.1"/>
</dbReference>
<keyword evidence="11" id="KW-0282">Flagellum</keyword>
<keyword evidence="6 7" id="KW-0975">Bacterial flagellum</keyword>
<evidence type="ECO:0000256" key="4">
    <source>
        <dbReference type="ARBA" id="ARBA00016244"/>
    </source>
</evidence>
<dbReference type="InterPro" id="IPR010930">
    <property type="entry name" value="Flg_bb/hook_C_dom"/>
</dbReference>
<gene>
    <name evidence="7 11" type="primary">flgK</name>
    <name evidence="11" type="ORF">P5G65_14490</name>
</gene>
<evidence type="ECO:0000256" key="5">
    <source>
        <dbReference type="ARBA" id="ARBA00022525"/>
    </source>
</evidence>
<organism evidence="11 12">
    <name type="scientific">Paenibacillus chondroitinus</name>
    <dbReference type="NCBI Taxonomy" id="59842"/>
    <lineage>
        <taxon>Bacteria</taxon>
        <taxon>Bacillati</taxon>
        <taxon>Bacillota</taxon>
        <taxon>Bacilli</taxon>
        <taxon>Bacillales</taxon>
        <taxon>Paenibacillaceae</taxon>
        <taxon>Paenibacillus</taxon>
    </lineage>
</organism>
<evidence type="ECO:0000256" key="1">
    <source>
        <dbReference type="ARBA" id="ARBA00004365"/>
    </source>
</evidence>
<dbReference type="InterPro" id="IPR001444">
    <property type="entry name" value="Flag_bb_rod_N"/>
</dbReference>
<accession>A0ABU6DDY7</accession>
<evidence type="ECO:0000259" key="8">
    <source>
        <dbReference type="Pfam" id="PF00460"/>
    </source>
</evidence>
<evidence type="ECO:0000313" key="12">
    <source>
        <dbReference type="Proteomes" id="UP001355653"/>
    </source>
</evidence>
<keyword evidence="12" id="KW-1185">Reference proteome</keyword>
<dbReference type="EMBL" id="JAROBY010000022">
    <property type="protein sequence ID" value="MEB4795111.1"/>
    <property type="molecule type" value="Genomic_DNA"/>
</dbReference>
<feature type="domain" description="Flagellar basal-body/hook protein C-terminal" evidence="9">
    <location>
        <begin position="489"/>
        <end position="526"/>
    </location>
</feature>
<name>A0ABU6DDY7_9BACL</name>
<evidence type="ECO:0000256" key="3">
    <source>
        <dbReference type="ARBA" id="ARBA00009677"/>
    </source>
</evidence>
<comment type="subcellular location">
    <subcellularLocation>
        <location evidence="1 7">Bacterial flagellum</location>
    </subcellularLocation>
    <subcellularLocation>
        <location evidence="2 7">Secreted</location>
    </subcellularLocation>
</comment>
<dbReference type="InterPro" id="IPR002371">
    <property type="entry name" value="FlgK"/>
</dbReference>
<dbReference type="Pfam" id="PF06429">
    <property type="entry name" value="Flg_bbr_C"/>
    <property type="match status" value="1"/>
</dbReference>
<dbReference type="NCBIfam" id="TIGR02492">
    <property type="entry name" value="flgK_ends"/>
    <property type="match status" value="1"/>
</dbReference>
<evidence type="ECO:0000259" key="9">
    <source>
        <dbReference type="Pfam" id="PF06429"/>
    </source>
</evidence>
<sequence>MRSTFMGIEISKRALFTQQAALNTTGHNIANSNTKGYSRQVVNMVAAAPLEYPGLQRSTVPGQMGQGVEFDHITRIREKFLDDQFHNENKNLGDWSTRKDTLDKIESIINEPSDTGIRQTVEGFWNAWQELSKSPENTTARVLVKERALAMTDAFNQASRQLQDLSSDLTTNIGIKATEANTAIGQIAKLNEEIFRIEGLGDDANDLRDQRDLLMDNLSKIINITYTEDSNGYNVKMGSVQLVSGKDVANTLSTDSLTSAAQSGDLNSGEVYGMLQSRDNYVAGYKFQLDAMLKTMVQGDVETTLPKGMVVPEGTTLTVVNSDGTTSQQQFNGAGRTLTSDLKVVVKGFNGLHQLGYSGSSPLKSGVPFFTLKSGATEFTADSITVNPAILSDPSNVSTSTRTYIDTDGVEKVVKGNNDMALLLAGLKDNKISFEDAAGGNTVLKDGTFDEFFRSIVGQLGVQSQEATRQATNQQTLVDQVDSNRQGVSGVSLDEEMSNMIKFQKAYSAAARVMTTFDELLDKVINSMGTVGR</sequence>
<evidence type="ECO:0000259" key="10">
    <source>
        <dbReference type="Pfam" id="PF22638"/>
    </source>
</evidence>
<feature type="domain" description="Flagellar hook-associated protein FlgK helical" evidence="10">
    <location>
        <begin position="102"/>
        <end position="298"/>
    </location>
</feature>